<dbReference type="CDD" id="cd15517">
    <property type="entry name" value="PHD_TCF19_like"/>
    <property type="match status" value="1"/>
</dbReference>
<feature type="compositionally biased region" description="Basic residues" evidence="2">
    <location>
        <begin position="506"/>
        <end position="515"/>
    </location>
</feature>
<evidence type="ECO:0000256" key="2">
    <source>
        <dbReference type="SAM" id="MobiDB-lite"/>
    </source>
</evidence>
<dbReference type="AlphaFoldDB" id="A0A2S2NVW4"/>
<keyword evidence="3" id="KW-0812">Transmembrane</keyword>
<keyword evidence="3" id="KW-0472">Membrane</keyword>
<reference evidence="5" key="1">
    <citation type="submission" date="2018-04" db="EMBL/GenBank/DDBJ databases">
        <title>Transcriptome of Schizaphis graminum biotype I.</title>
        <authorList>
            <person name="Scully E.D."/>
            <person name="Geib S.M."/>
            <person name="Palmer N.A."/>
            <person name="Koch K."/>
            <person name="Bradshaw J."/>
            <person name="Heng-Moss T."/>
            <person name="Sarath G."/>
        </authorList>
    </citation>
    <scope>NUCLEOTIDE SEQUENCE</scope>
</reference>
<keyword evidence="3" id="KW-1133">Transmembrane helix</keyword>
<evidence type="ECO:0000313" key="5">
    <source>
        <dbReference type="EMBL" id="MBY21361.1"/>
    </source>
</evidence>
<gene>
    <name evidence="5" type="primary">TIGD6_7</name>
    <name evidence="5" type="ORF">g.77530</name>
</gene>
<dbReference type="InterPro" id="IPR050863">
    <property type="entry name" value="CenT-Element_Derived"/>
</dbReference>
<sequence>MLILMQQVRISITYYIIIYLVTKIYNIKEVYYYICLGNKKILGRFRSVFTNDQEQEIVNYLIDMEKRFYGLTINNIQTLAFELAEKNNISHNFSVTKKMAGKDWVKGFRKRHPEITLRSPEATSSARAQAFNRPNVMKFFTILQNVQQKNSFLPHRVYNVDETGLTTVQSKCSKILALKGRRQVGSLTSAERGVLSTIVVCMSAGGNFIPPMIIFPRVRMKAELQDGAPPGTIFYCHPSGWMQLDIFTEWFQHFINHAKPTAEDPVLLILDGHMTHTRNLQFIDLARKNHTTVVCLPPHCSHKLQPLDVSFMGPLNTFYVQAIEKFLRNNPGRVVSQFQVSKLFGEAYIKAATQMTAINGFRKCGIVPLDPNIFDDSDFIAAQTTEIALIDPPIDEIALIDPPIDKIAVIDPPIAEIAAIDPPITEISISENKTSNNQGETQPCSSFTVSPVHVTPIPKASRIKARSTNRKKGTAAILTSSPYKAELEASKAITPPKKRLFNKKKPLCKRQKKSKNTATNDEDSDAECPYCGGTFSQSKSNEGWVRCSKCMKWCHDGCAGCEGDTFICDFCKTLSKVY</sequence>
<dbReference type="PANTHER" id="PTHR19303">
    <property type="entry name" value="TRANSPOSON"/>
    <property type="match status" value="1"/>
</dbReference>
<organism evidence="5">
    <name type="scientific">Schizaphis graminum</name>
    <name type="common">Green bug aphid</name>
    <dbReference type="NCBI Taxonomy" id="13262"/>
    <lineage>
        <taxon>Eukaryota</taxon>
        <taxon>Metazoa</taxon>
        <taxon>Ecdysozoa</taxon>
        <taxon>Arthropoda</taxon>
        <taxon>Hexapoda</taxon>
        <taxon>Insecta</taxon>
        <taxon>Pterygota</taxon>
        <taxon>Neoptera</taxon>
        <taxon>Paraneoptera</taxon>
        <taxon>Hemiptera</taxon>
        <taxon>Sternorrhyncha</taxon>
        <taxon>Aphidomorpha</taxon>
        <taxon>Aphidoidea</taxon>
        <taxon>Aphididae</taxon>
        <taxon>Aphidini</taxon>
        <taxon>Schizaphis</taxon>
    </lineage>
</organism>
<dbReference type="GO" id="GO:0003677">
    <property type="term" value="F:DNA binding"/>
    <property type="evidence" value="ECO:0007669"/>
    <property type="project" value="UniProtKB-KW"/>
</dbReference>
<evidence type="ECO:0000256" key="3">
    <source>
        <dbReference type="SAM" id="Phobius"/>
    </source>
</evidence>
<accession>A0A2S2NVW4</accession>
<dbReference type="InterPro" id="IPR004875">
    <property type="entry name" value="DDE_SF_endonuclease_dom"/>
</dbReference>
<feature type="transmembrane region" description="Helical" evidence="3">
    <location>
        <begin position="12"/>
        <end position="34"/>
    </location>
</feature>
<evidence type="ECO:0000256" key="1">
    <source>
        <dbReference type="ARBA" id="ARBA00023125"/>
    </source>
</evidence>
<dbReference type="GO" id="GO:0005634">
    <property type="term" value="C:nucleus"/>
    <property type="evidence" value="ECO:0007669"/>
    <property type="project" value="TreeGrafter"/>
</dbReference>
<name>A0A2S2NVW4_SCHGA</name>
<dbReference type="PROSITE" id="PS51253">
    <property type="entry name" value="HTH_CENPB"/>
    <property type="match status" value="1"/>
</dbReference>
<proteinExistence type="predicted"/>
<dbReference type="InterPro" id="IPR006600">
    <property type="entry name" value="HTH_CenpB_DNA-bd_dom"/>
</dbReference>
<dbReference type="EMBL" id="GGMR01008742">
    <property type="protein sequence ID" value="MBY21361.1"/>
    <property type="molecule type" value="Transcribed_RNA"/>
</dbReference>
<dbReference type="Pfam" id="PF03184">
    <property type="entry name" value="DDE_1"/>
    <property type="match status" value="1"/>
</dbReference>
<dbReference type="InterPro" id="IPR011011">
    <property type="entry name" value="Znf_FYVE_PHD"/>
</dbReference>
<feature type="domain" description="HTH CENPB-type" evidence="4">
    <location>
        <begin position="41"/>
        <end position="118"/>
    </location>
</feature>
<protein>
    <submittedName>
        <fullName evidence="5">Tigger transposable element-derived protein 6</fullName>
    </submittedName>
</protein>
<dbReference type="SUPFAM" id="SSF57903">
    <property type="entry name" value="FYVE/PHD zinc finger"/>
    <property type="match status" value="1"/>
</dbReference>
<feature type="region of interest" description="Disordered" evidence="2">
    <location>
        <begin position="506"/>
        <end position="525"/>
    </location>
</feature>
<dbReference type="Pfam" id="PF03221">
    <property type="entry name" value="HTH_Tnp_Tc5"/>
    <property type="match status" value="1"/>
</dbReference>
<evidence type="ECO:0000259" key="4">
    <source>
        <dbReference type="PROSITE" id="PS51253"/>
    </source>
</evidence>
<dbReference type="PANTHER" id="PTHR19303:SF71">
    <property type="entry name" value="ZINC FINGER PHD-TYPE DOMAIN-CONTAINING PROTEIN"/>
    <property type="match status" value="1"/>
</dbReference>
<keyword evidence="1" id="KW-0238">DNA-binding</keyword>